<gene>
    <name evidence="2" type="ORF">E2C01_057195</name>
</gene>
<evidence type="ECO:0000313" key="3">
    <source>
        <dbReference type="Proteomes" id="UP000324222"/>
    </source>
</evidence>
<proteinExistence type="predicted"/>
<evidence type="ECO:0000256" key="1">
    <source>
        <dbReference type="SAM" id="MobiDB-lite"/>
    </source>
</evidence>
<reference evidence="2 3" key="1">
    <citation type="submission" date="2019-05" db="EMBL/GenBank/DDBJ databases">
        <title>Another draft genome of Portunus trituberculatus and its Hox gene families provides insights of decapod evolution.</title>
        <authorList>
            <person name="Jeong J.-H."/>
            <person name="Song I."/>
            <person name="Kim S."/>
            <person name="Choi T."/>
            <person name="Kim D."/>
            <person name="Ryu S."/>
            <person name="Kim W."/>
        </authorList>
    </citation>
    <scope>NUCLEOTIDE SEQUENCE [LARGE SCALE GENOMIC DNA]</scope>
    <source>
        <tissue evidence="2">Muscle</tissue>
    </source>
</reference>
<evidence type="ECO:0000313" key="2">
    <source>
        <dbReference type="EMBL" id="MPC63100.1"/>
    </source>
</evidence>
<dbReference type="EMBL" id="VSRR010020412">
    <property type="protein sequence ID" value="MPC63100.1"/>
    <property type="molecule type" value="Genomic_DNA"/>
</dbReference>
<dbReference type="Proteomes" id="UP000324222">
    <property type="component" value="Unassembled WGS sequence"/>
</dbReference>
<comment type="caution">
    <text evidence="2">The sequence shown here is derived from an EMBL/GenBank/DDBJ whole genome shotgun (WGS) entry which is preliminary data.</text>
</comment>
<sequence>MSHHVTGRATGAARRSARHASRCSPALPGAQWSPHAAHTAGRGWLLGQACHASIRPRWW</sequence>
<feature type="region of interest" description="Disordered" evidence="1">
    <location>
        <begin position="1"/>
        <end position="35"/>
    </location>
</feature>
<name>A0A5B7GSS0_PORTR</name>
<dbReference type="AlphaFoldDB" id="A0A5B7GSS0"/>
<protein>
    <submittedName>
        <fullName evidence="2">Uncharacterized protein</fullName>
    </submittedName>
</protein>
<organism evidence="2 3">
    <name type="scientific">Portunus trituberculatus</name>
    <name type="common">Swimming crab</name>
    <name type="synonym">Neptunus trituberculatus</name>
    <dbReference type="NCBI Taxonomy" id="210409"/>
    <lineage>
        <taxon>Eukaryota</taxon>
        <taxon>Metazoa</taxon>
        <taxon>Ecdysozoa</taxon>
        <taxon>Arthropoda</taxon>
        <taxon>Crustacea</taxon>
        <taxon>Multicrustacea</taxon>
        <taxon>Malacostraca</taxon>
        <taxon>Eumalacostraca</taxon>
        <taxon>Eucarida</taxon>
        <taxon>Decapoda</taxon>
        <taxon>Pleocyemata</taxon>
        <taxon>Brachyura</taxon>
        <taxon>Eubrachyura</taxon>
        <taxon>Portunoidea</taxon>
        <taxon>Portunidae</taxon>
        <taxon>Portuninae</taxon>
        <taxon>Portunus</taxon>
    </lineage>
</organism>
<accession>A0A5B7GSS0</accession>
<keyword evidence="3" id="KW-1185">Reference proteome</keyword>